<organism evidence="3">
    <name type="scientific">Laccaria bicolor (strain S238N-H82 / ATCC MYA-4686)</name>
    <name type="common">Bicoloured deceiver</name>
    <name type="synonym">Laccaria laccata var. bicolor</name>
    <dbReference type="NCBI Taxonomy" id="486041"/>
    <lineage>
        <taxon>Eukaryota</taxon>
        <taxon>Fungi</taxon>
        <taxon>Dikarya</taxon>
        <taxon>Basidiomycota</taxon>
        <taxon>Agaricomycotina</taxon>
        <taxon>Agaricomycetes</taxon>
        <taxon>Agaricomycetidae</taxon>
        <taxon>Agaricales</taxon>
        <taxon>Agaricineae</taxon>
        <taxon>Hydnangiaceae</taxon>
        <taxon>Laccaria</taxon>
    </lineage>
</organism>
<proteinExistence type="predicted"/>
<protein>
    <submittedName>
        <fullName evidence="2">Predicted protein</fullName>
    </submittedName>
</protein>
<evidence type="ECO:0000313" key="3">
    <source>
        <dbReference type="Proteomes" id="UP000001194"/>
    </source>
</evidence>
<gene>
    <name evidence="2" type="ORF">LACBIDRAFT_329637</name>
</gene>
<dbReference type="HOGENOM" id="CLU_112976_0_0_1"/>
<dbReference type="RefSeq" id="XP_001883822.1">
    <property type="nucleotide sequence ID" value="XM_001883787.1"/>
</dbReference>
<dbReference type="KEGG" id="lbc:LACBIDRAFT_329637"/>
<dbReference type="InParanoid" id="B0DIN8"/>
<dbReference type="EMBL" id="DS547112">
    <property type="protein sequence ID" value="EDR05718.1"/>
    <property type="molecule type" value="Genomic_DNA"/>
</dbReference>
<feature type="transmembrane region" description="Helical" evidence="1">
    <location>
        <begin position="31"/>
        <end position="50"/>
    </location>
</feature>
<reference evidence="2 3" key="1">
    <citation type="journal article" date="2008" name="Nature">
        <title>The genome of Laccaria bicolor provides insights into mycorrhizal symbiosis.</title>
        <authorList>
            <person name="Martin F."/>
            <person name="Aerts A."/>
            <person name="Ahren D."/>
            <person name="Brun A."/>
            <person name="Danchin E.G.J."/>
            <person name="Duchaussoy F."/>
            <person name="Gibon J."/>
            <person name="Kohler A."/>
            <person name="Lindquist E."/>
            <person name="Pereda V."/>
            <person name="Salamov A."/>
            <person name="Shapiro H.J."/>
            <person name="Wuyts J."/>
            <person name="Blaudez D."/>
            <person name="Buee M."/>
            <person name="Brokstein P."/>
            <person name="Canbaeck B."/>
            <person name="Cohen D."/>
            <person name="Courty P.E."/>
            <person name="Coutinho P.M."/>
            <person name="Delaruelle C."/>
            <person name="Detter J.C."/>
            <person name="Deveau A."/>
            <person name="DiFazio S."/>
            <person name="Duplessis S."/>
            <person name="Fraissinet-Tachet L."/>
            <person name="Lucic E."/>
            <person name="Frey-Klett P."/>
            <person name="Fourrey C."/>
            <person name="Feussner I."/>
            <person name="Gay G."/>
            <person name="Grimwood J."/>
            <person name="Hoegger P.J."/>
            <person name="Jain P."/>
            <person name="Kilaru S."/>
            <person name="Labbe J."/>
            <person name="Lin Y.C."/>
            <person name="Legue V."/>
            <person name="Le Tacon F."/>
            <person name="Marmeisse R."/>
            <person name="Melayah D."/>
            <person name="Montanini B."/>
            <person name="Muratet M."/>
            <person name="Nehls U."/>
            <person name="Niculita-Hirzel H."/>
            <person name="Oudot-Le Secq M.P."/>
            <person name="Peter M."/>
            <person name="Quesneville H."/>
            <person name="Rajashekar B."/>
            <person name="Reich M."/>
            <person name="Rouhier N."/>
            <person name="Schmutz J."/>
            <person name="Yin T."/>
            <person name="Chalot M."/>
            <person name="Henrissat B."/>
            <person name="Kuees U."/>
            <person name="Lucas S."/>
            <person name="Van de Peer Y."/>
            <person name="Podila G.K."/>
            <person name="Polle A."/>
            <person name="Pukkila P.J."/>
            <person name="Richardson P.M."/>
            <person name="Rouze P."/>
            <person name="Sanders I.R."/>
            <person name="Stajich J.E."/>
            <person name="Tunlid A."/>
            <person name="Tuskan G."/>
            <person name="Grigoriev I.V."/>
        </authorList>
    </citation>
    <scope>NUCLEOTIDE SEQUENCE [LARGE SCALE GENOMIC DNA]</scope>
    <source>
        <strain evidence="3">S238N-H82 / ATCC MYA-4686</strain>
    </source>
</reference>
<dbReference type="Proteomes" id="UP000001194">
    <property type="component" value="Unassembled WGS sequence"/>
</dbReference>
<keyword evidence="1" id="KW-0812">Transmembrane</keyword>
<sequence length="192" mass="21206">MFSTLQEYHQAIASAIGMVILSIILQDLVRLGAILLGGVICICNIMHATCPQNRMKKLQHQLQSLEVKLQDAINSGIMCRSDTNFTAQIARNMGRIRYRTFELHERTLLTSGGILQEIKAFWEGHSHDINECIRDVEALERELETTSEISLCAFVCCGYVNHDADSCTLPIAPSSSTVSVVAPNTPILPCTS</sequence>
<dbReference type="OrthoDB" id="3035114at2759"/>
<keyword evidence="3" id="KW-1185">Reference proteome</keyword>
<keyword evidence="1" id="KW-1133">Transmembrane helix</keyword>
<evidence type="ECO:0000256" key="1">
    <source>
        <dbReference type="SAM" id="Phobius"/>
    </source>
</evidence>
<evidence type="ECO:0000313" key="2">
    <source>
        <dbReference type="EMBL" id="EDR05718.1"/>
    </source>
</evidence>
<dbReference type="GeneID" id="6079360"/>
<name>B0DIN8_LACBS</name>
<keyword evidence="1" id="KW-0472">Membrane</keyword>
<accession>B0DIN8</accession>
<dbReference type="AlphaFoldDB" id="B0DIN8"/>